<name>A0A1D2VB41_9ASCO</name>
<organism evidence="3 4">
    <name type="scientific">Ascoidea rubescens DSM 1968</name>
    <dbReference type="NCBI Taxonomy" id="1344418"/>
    <lineage>
        <taxon>Eukaryota</taxon>
        <taxon>Fungi</taxon>
        <taxon>Dikarya</taxon>
        <taxon>Ascomycota</taxon>
        <taxon>Saccharomycotina</taxon>
        <taxon>Saccharomycetes</taxon>
        <taxon>Ascoideaceae</taxon>
        <taxon>Ascoidea</taxon>
    </lineage>
</organism>
<proteinExistence type="predicted"/>
<dbReference type="InParanoid" id="A0A1D2VB41"/>
<evidence type="ECO:0000256" key="2">
    <source>
        <dbReference type="SAM" id="SignalP"/>
    </source>
</evidence>
<gene>
    <name evidence="3" type="ORF">ASCRUDRAFT_72348</name>
</gene>
<accession>A0A1D2VB41</accession>
<protein>
    <recommendedName>
        <fullName evidence="5">Secreted protein</fullName>
    </recommendedName>
</protein>
<reference evidence="4" key="1">
    <citation type="submission" date="2016-05" db="EMBL/GenBank/DDBJ databases">
        <title>Comparative genomics of biotechnologically important yeasts.</title>
        <authorList>
            <consortium name="DOE Joint Genome Institute"/>
            <person name="Riley R."/>
            <person name="Haridas S."/>
            <person name="Wolfe K.H."/>
            <person name="Lopes M.R."/>
            <person name="Hittinger C.T."/>
            <person name="Goker M."/>
            <person name="Salamov A."/>
            <person name="Wisecaver J."/>
            <person name="Long T.M."/>
            <person name="Aerts A.L."/>
            <person name="Barry K."/>
            <person name="Choi C."/>
            <person name="Clum A."/>
            <person name="Coughlan A.Y."/>
            <person name="Deshpande S."/>
            <person name="Douglass A.P."/>
            <person name="Hanson S.J."/>
            <person name="Klenk H.-P."/>
            <person name="Labutti K."/>
            <person name="Lapidus A."/>
            <person name="Lindquist E."/>
            <person name="Lipzen A."/>
            <person name="Meier-Kolthoff J.P."/>
            <person name="Ohm R.A."/>
            <person name="Otillar R.P."/>
            <person name="Pangilinan J."/>
            <person name="Peng Y."/>
            <person name="Rokas A."/>
            <person name="Rosa C.A."/>
            <person name="Scheuner C."/>
            <person name="Sibirny A.A."/>
            <person name="Slot J.C."/>
            <person name="Stielow J.B."/>
            <person name="Sun H."/>
            <person name="Kurtzman C.P."/>
            <person name="Blackwell M."/>
            <person name="Grigoriev I.V."/>
            <person name="Jeffries T.W."/>
        </authorList>
    </citation>
    <scope>NUCLEOTIDE SEQUENCE [LARGE SCALE GENOMIC DNA]</scope>
    <source>
        <strain evidence="4">DSM 1968</strain>
    </source>
</reference>
<feature type="region of interest" description="Disordered" evidence="1">
    <location>
        <begin position="86"/>
        <end position="127"/>
    </location>
</feature>
<feature type="chain" id="PRO_5008910393" description="Secreted protein" evidence="2">
    <location>
        <begin position="23"/>
        <end position="127"/>
    </location>
</feature>
<dbReference type="EMBL" id="KV454490">
    <property type="protein sequence ID" value="ODV58667.1"/>
    <property type="molecule type" value="Genomic_DNA"/>
</dbReference>
<dbReference type="GeneID" id="30965697"/>
<evidence type="ECO:0000313" key="4">
    <source>
        <dbReference type="Proteomes" id="UP000095038"/>
    </source>
</evidence>
<keyword evidence="4" id="KW-1185">Reference proteome</keyword>
<evidence type="ECO:0000313" key="3">
    <source>
        <dbReference type="EMBL" id="ODV58667.1"/>
    </source>
</evidence>
<dbReference type="RefSeq" id="XP_020044974.1">
    <property type="nucleotide sequence ID" value="XM_020192061.1"/>
</dbReference>
<keyword evidence="2" id="KW-0732">Signal</keyword>
<feature type="compositionally biased region" description="Basic and acidic residues" evidence="1">
    <location>
        <begin position="117"/>
        <end position="127"/>
    </location>
</feature>
<feature type="signal peptide" evidence="2">
    <location>
        <begin position="1"/>
        <end position="22"/>
    </location>
</feature>
<feature type="compositionally biased region" description="Basic residues" evidence="1">
    <location>
        <begin position="104"/>
        <end position="116"/>
    </location>
</feature>
<evidence type="ECO:0008006" key="5">
    <source>
        <dbReference type="Google" id="ProtNLM"/>
    </source>
</evidence>
<dbReference type="Proteomes" id="UP000095038">
    <property type="component" value="Unassembled WGS sequence"/>
</dbReference>
<evidence type="ECO:0000256" key="1">
    <source>
        <dbReference type="SAM" id="MobiDB-lite"/>
    </source>
</evidence>
<sequence length="127" mass="14126">MALLFLLFLLLLLLLLLLPVLSLRPSHGHRLRAIPSFRRSIAPERWVAALSARVASLRACNAGSSNRAQKRVAALEMSLRWLDSPIGKERSTRSTGGTGGTRSTKTHKQPVFRLRREKPAATEHEPL</sequence>
<dbReference type="AlphaFoldDB" id="A0A1D2VB41"/>